<evidence type="ECO:0000259" key="14">
    <source>
        <dbReference type="PROSITE" id="PS51173"/>
    </source>
</evidence>
<comment type="caution">
    <text evidence="16">The sequence shown here is derived from an EMBL/GenBank/DDBJ whole genome shotgun (WGS) entry which is preliminary data.</text>
</comment>
<evidence type="ECO:0000313" key="16">
    <source>
        <dbReference type="EMBL" id="GAA3734454.1"/>
    </source>
</evidence>
<dbReference type="PRINTS" id="PR00014">
    <property type="entry name" value="FNTYPEIII"/>
</dbReference>
<comment type="catalytic activity">
    <reaction evidence="1 10">
        <text>Endohydrolysis of (1-&gt;4)-beta-D-xylosidic linkages in xylans.</text>
        <dbReference type="EC" id="3.2.1.8"/>
    </reaction>
</comment>
<dbReference type="Proteomes" id="UP001500908">
    <property type="component" value="Unassembled WGS sequence"/>
</dbReference>
<dbReference type="SMART" id="SM00060">
    <property type="entry name" value="FN3"/>
    <property type="match status" value="1"/>
</dbReference>
<feature type="signal peptide" evidence="12">
    <location>
        <begin position="1"/>
        <end position="39"/>
    </location>
</feature>
<dbReference type="InterPro" id="IPR001000">
    <property type="entry name" value="GH10_dom"/>
</dbReference>
<dbReference type="InterPro" id="IPR036116">
    <property type="entry name" value="FN3_sf"/>
</dbReference>
<dbReference type="PROSITE" id="PS50853">
    <property type="entry name" value="FN3"/>
    <property type="match status" value="1"/>
</dbReference>
<feature type="domain" description="GH10" evidence="15">
    <location>
        <begin position="36"/>
        <end position="351"/>
    </location>
</feature>
<dbReference type="InterPro" id="IPR001919">
    <property type="entry name" value="CBD2"/>
</dbReference>
<evidence type="ECO:0000256" key="4">
    <source>
        <dbReference type="ARBA" id="ARBA00022729"/>
    </source>
</evidence>
<dbReference type="RefSeq" id="WP_344968450.1">
    <property type="nucleotide sequence ID" value="NZ_BAABDD010000004.1"/>
</dbReference>
<evidence type="ECO:0000256" key="10">
    <source>
        <dbReference type="RuleBase" id="RU361174"/>
    </source>
</evidence>
<dbReference type="InterPro" id="IPR012291">
    <property type="entry name" value="CBM2_carb-bd_dom_sf"/>
</dbReference>
<accession>A0ABP7F9Y4</accession>
<dbReference type="PROSITE" id="PS00561">
    <property type="entry name" value="CBM2_A"/>
    <property type="match status" value="1"/>
</dbReference>
<protein>
    <recommendedName>
        <fullName evidence="10">Beta-xylanase</fullName>
        <ecNumber evidence="10">3.2.1.8</ecNumber>
    </recommendedName>
</protein>
<evidence type="ECO:0000256" key="8">
    <source>
        <dbReference type="ARBA" id="ARBA00023326"/>
    </source>
</evidence>
<organism evidence="16 17">
    <name type="scientific">Salinactinospora qingdaonensis</name>
    <dbReference type="NCBI Taxonomy" id="702744"/>
    <lineage>
        <taxon>Bacteria</taxon>
        <taxon>Bacillati</taxon>
        <taxon>Actinomycetota</taxon>
        <taxon>Actinomycetes</taxon>
        <taxon>Streptosporangiales</taxon>
        <taxon>Nocardiopsidaceae</taxon>
        <taxon>Salinactinospora</taxon>
    </lineage>
</organism>
<keyword evidence="17" id="KW-1185">Reference proteome</keyword>
<feature type="active site" description="Nucleophile" evidence="9">
    <location>
        <position position="273"/>
    </location>
</feature>
<dbReference type="Pfam" id="PF00553">
    <property type="entry name" value="CBM_2"/>
    <property type="match status" value="1"/>
</dbReference>
<dbReference type="InterPro" id="IPR017853">
    <property type="entry name" value="GH"/>
</dbReference>
<dbReference type="Pfam" id="PF00331">
    <property type="entry name" value="Glyco_hydro_10"/>
    <property type="match status" value="1"/>
</dbReference>
<dbReference type="Gene3D" id="3.20.20.80">
    <property type="entry name" value="Glycosidases"/>
    <property type="match status" value="1"/>
</dbReference>
<evidence type="ECO:0000259" key="15">
    <source>
        <dbReference type="PROSITE" id="PS51760"/>
    </source>
</evidence>
<reference evidence="17" key="1">
    <citation type="journal article" date="2019" name="Int. J. Syst. Evol. Microbiol.">
        <title>The Global Catalogue of Microorganisms (GCM) 10K type strain sequencing project: providing services to taxonomists for standard genome sequencing and annotation.</title>
        <authorList>
            <consortium name="The Broad Institute Genomics Platform"/>
            <consortium name="The Broad Institute Genome Sequencing Center for Infectious Disease"/>
            <person name="Wu L."/>
            <person name="Ma J."/>
        </authorList>
    </citation>
    <scope>NUCLEOTIDE SEQUENCE [LARGE SCALE GENOMIC DNA]</scope>
    <source>
        <strain evidence="17">JCM 17137</strain>
    </source>
</reference>
<evidence type="ECO:0000256" key="1">
    <source>
        <dbReference type="ARBA" id="ARBA00000681"/>
    </source>
</evidence>
<dbReference type="SUPFAM" id="SSF49265">
    <property type="entry name" value="Fibronectin type III"/>
    <property type="match status" value="1"/>
</dbReference>
<evidence type="ECO:0000256" key="9">
    <source>
        <dbReference type="PROSITE-ProRule" id="PRU10061"/>
    </source>
</evidence>
<dbReference type="Pfam" id="PF00041">
    <property type="entry name" value="fn3"/>
    <property type="match status" value="1"/>
</dbReference>
<dbReference type="PROSITE" id="PS00591">
    <property type="entry name" value="GH10_1"/>
    <property type="match status" value="1"/>
</dbReference>
<evidence type="ECO:0000256" key="5">
    <source>
        <dbReference type="ARBA" id="ARBA00022801"/>
    </source>
</evidence>
<feature type="compositionally biased region" description="Polar residues" evidence="11">
    <location>
        <begin position="354"/>
        <end position="383"/>
    </location>
</feature>
<dbReference type="PROSITE" id="PS51173">
    <property type="entry name" value="CBM2"/>
    <property type="match status" value="1"/>
</dbReference>
<feature type="domain" description="Fibronectin type-III" evidence="13">
    <location>
        <begin position="366"/>
        <end position="451"/>
    </location>
</feature>
<dbReference type="SMART" id="SM00637">
    <property type="entry name" value="CBD_II"/>
    <property type="match status" value="1"/>
</dbReference>
<feature type="compositionally biased region" description="Polar residues" evidence="11">
    <location>
        <begin position="434"/>
        <end position="451"/>
    </location>
</feature>
<dbReference type="InterPro" id="IPR031158">
    <property type="entry name" value="GH10_AS"/>
</dbReference>
<dbReference type="PROSITE" id="PS51760">
    <property type="entry name" value="GH10_2"/>
    <property type="match status" value="1"/>
</dbReference>
<dbReference type="PANTHER" id="PTHR31490:SF88">
    <property type="entry name" value="BETA-XYLANASE"/>
    <property type="match status" value="1"/>
</dbReference>
<dbReference type="InterPro" id="IPR008965">
    <property type="entry name" value="CBM2/CBM3_carb-bd_dom_sf"/>
</dbReference>
<feature type="chain" id="PRO_5046416279" description="Beta-xylanase" evidence="12">
    <location>
        <begin position="40"/>
        <end position="561"/>
    </location>
</feature>
<dbReference type="InterPro" id="IPR018366">
    <property type="entry name" value="CBM2_CS"/>
</dbReference>
<keyword evidence="6 10" id="KW-0119">Carbohydrate metabolism</keyword>
<evidence type="ECO:0000256" key="6">
    <source>
        <dbReference type="ARBA" id="ARBA00023277"/>
    </source>
</evidence>
<dbReference type="InterPro" id="IPR013783">
    <property type="entry name" value="Ig-like_fold"/>
</dbReference>
<evidence type="ECO:0000259" key="13">
    <source>
        <dbReference type="PROSITE" id="PS50853"/>
    </source>
</evidence>
<dbReference type="Gene3D" id="2.60.40.10">
    <property type="entry name" value="Immunoglobulins"/>
    <property type="match status" value="1"/>
</dbReference>
<evidence type="ECO:0000256" key="7">
    <source>
        <dbReference type="ARBA" id="ARBA00023295"/>
    </source>
</evidence>
<dbReference type="PANTHER" id="PTHR31490">
    <property type="entry name" value="GLYCOSYL HYDROLASE"/>
    <property type="match status" value="1"/>
</dbReference>
<evidence type="ECO:0000313" key="17">
    <source>
        <dbReference type="Proteomes" id="UP001500908"/>
    </source>
</evidence>
<dbReference type="CDD" id="cd00063">
    <property type="entry name" value="FN3"/>
    <property type="match status" value="1"/>
</dbReference>
<dbReference type="Gene3D" id="2.60.40.290">
    <property type="match status" value="1"/>
</dbReference>
<keyword evidence="3" id="KW-0858">Xylan degradation</keyword>
<dbReference type="InterPro" id="IPR003961">
    <property type="entry name" value="FN3_dom"/>
</dbReference>
<comment type="similarity">
    <text evidence="2 10">Belongs to the glycosyl hydrolase 10 (cellulase F) family.</text>
</comment>
<keyword evidence="5 10" id="KW-0378">Hydrolase</keyword>
<dbReference type="EC" id="3.2.1.8" evidence="10"/>
<keyword evidence="7 10" id="KW-0326">Glycosidase</keyword>
<evidence type="ECO:0000256" key="3">
    <source>
        <dbReference type="ARBA" id="ARBA00022651"/>
    </source>
</evidence>
<dbReference type="SUPFAM" id="SSF51445">
    <property type="entry name" value="(Trans)glycosidases"/>
    <property type="match status" value="1"/>
</dbReference>
<evidence type="ECO:0000256" key="2">
    <source>
        <dbReference type="ARBA" id="ARBA00007495"/>
    </source>
</evidence>
<gene>
    <name evidence="16" type="ORF">GCM10022402_13450</name>
</gene>
<sequence length="561" mass="59778">MARNRDHRAKPAGTRRWLSALIATATGAATLMIPSTAHADPLADHASSQGFEIGAALAVDHLNNDSQFANLAATEFNASTAENTMKWESVQPSQGNFDWSGADQYIDFARNNGHAIRGHTLVWHSQLPSWVSNGNFSSSELTNVMENHIDAVAGRYSNDVKYWDVANEIFLGDGSWRQSVFYQTIGEDFVAQALRAANEADPDAKLYLNDYSIDGINAKSDAYYNLAQDLLAQGVPLDGIGLQAHLINGQVPGDMQQNIQRFVDLGLEVAITELDVRIDMPASDSELQQQAQDYREVFNNCLAVSGCVGVTVWGITDQYSWVPDTFDGQGAPLLFDNNYNPKPAYDAVHDVLDSGTNPDDTQAPTTPGQPSASNVGANSVDLSWSPSSDNVGVTEYAVYSGGSQVATTSSTSTTVTGLNPNTQYTFQVQASDAAGNTSSLSPGVTVTTEDGSTPPPTGDCEVSYNAANEWNNGFTGNIEITPGSSVSGWELQFDFPNGQQLTNGWSGDWSQSGSTVTVTNAPWNGNLAAGQSVSVGFNASHNGTNDEPSSFSLNGESCTVS</sequence>
<feature type="region of interest" description="Disordered" evidence="11">
    <location>
        <begin position="350"/>
        <end position="383"/>
    </location>
</feature>
<feature type="domain" description="CBM2" evidence="14">
    <location>
        <begin position="453"/>
        <end position="561"/>
    </location>
</feature>
<dbReference type="PRINTS" id="PR00134">
    <property type="entry name" value="GLHYDRLASE10"/>
</dbReference>
<proteinExistence type="inferred from homology"/>
<evidence type="ECO:0000256" key="11">
    <source>
        <dbReference type="SAM" id="MobiDB-lite"/>
    </source>
</evidence>
<keyword evidence="4 12" id="KW-0732">Signal</keyword>
<feature type="region of interest" description="Disordered" evidence="11">
    <location>
        <begin position="538"/>
        <end position="561"/>
    </location>
</feature>
<evidence type="ECO:0000256" key="12">
    <source>
        <dbReference type="SAM" id="SignalP"/>
    </source>
</evidence>
<dbReference type="InterPro" id="IPR044846">
    <property type="entry name" value="GH10"/>
</dbReference>
<name>A0ABP7F9Y4_9ACTN</name>
<feature type="region of interest" description="Disordered" evidence="11">
    <location>
        <begin position="434"/>
        <end position="456"/>
    </location>
</feature>
<dbReference type="EMBL" id="BAABDD010000004">
    <property type="protein sequence ID" value="GAA3734454.1"/>
    <property type="molecule type" value="Genomic_DNA"/>
</dbReference>
<dbReference type="SUPFAM" id="SSF49384">
    <property type="entry name" value="Carbohydrate-binding domain"/>
    <property type="match status" value="1"/>
</dbReference>
<dbReference type="SMART" id="SM00633">
    <property type="entry name" value="Glyco_10"/>
    <property type="match status" value="1"/>
</dbReference>
<keyword evidence="8 10" id="KW-0624">Polysaccharide degradation</keyword>